<gene>
    <name evidence="2" type="ORF">CONPUDRAFT_61887</name>
</gene>
<dbReference type="OrthoDB" id="3229610at2759"/>
<accession>A0A5M3MFI9</accession>
<feature type="transmembrane region" description="Helical" evidence="1">
    <location>
        <begin position="72"/>
        <end position="96"/>
    </location>
</feature>
<comment type="caution">
    <text evidence="2">The sequence shown here is derived from an EMBL/GenBank/DDBJ whole genome shotgun (WGS) entry which is preliminary data.</text>
</comment>
<dbReference type="KEGG" id="cput:CONPUDRAFT_61887"/>
<dbReference type="AlphaFoldDB" id="A0A5M3MFI9"/>
<organism evidence="2 3">
    <name type="scientific">Coniophora puteana (strain RWD-64-598)</name>
    <name type="common">Brown rot fungus</name>
    <dbReference type="NCBI Taxonomy" id="741705"/>
    <lineage>
        <taxon>Eukaryota</taxon>
        <taxon>Fungi</taxon>
        <taxon>Dikarya</taxon>
        <taxon>Basidiomycota</taxon>
        <taxon>Agaricomycotina</taxon>
        <taxon>Agaricomycetes</taxon>
        <taxon>Agaricomycetidae</taxon>
        <taxon>Boletales</taxon>
        <taxon>Coniophorineae</taxon>
        <taxon>Coniophoraceae</taxon>
        <taxon>Coniophora</taxon>
    </lineage>
</organism>
<evidence type="ECO:0000256" key="1">
    <source>
        <dbReference type="SAM" id="Phobius"/>
    </source>
</evidence>
<feature type="transmembrane region" description="Helical" evidence="1">
    <location>
        <begin position="30"/>
        <end position="52"/>
    </location>
</feature>
<reference evidence="3" key="1">
    <citation type="journal article" date="2012" name="Science">
        <title>The Paleozoic origin of enzymatic lignin decomposition reconstructed from 31 fungal genomes.</title>
        <authorList>
            <person name="Floudas D."/>
            <person name="Binder M."/>
            <person name="Riley R."/>
            <person name="Barry K."/>
            <person name="Blanchette R.A."/>
            <person name="Henrissat B."/>
            <person name="Martinez A.T."/>
            <person name="Otillar R."/>
            <person name="Spatafora J.W."/>
            <person name="Yadav J.S."/>
            <person name="Aerts A."/>
            <person name="Benoit I."/>
            <person name="Boyd A."/>
            <person name="Carlson A."/>
            <person name="Copeland A."/>
            <person name="Coutinho P.M."/>
            <person name="de Vries R.P."/>
            <person name="Ferreira P."/>
            <person name="Findley K."/>
            <person name="Foster B."/>
            <person name="Gaskell J."/>
            <person name="Glotzer D."/>
            <person name="Gorecki P."/>
            <person name="Heitman J."/>
            <person name="Hesse C."/>
            <person name="Hori C."/>
            <person name="Igarashi K."/>
            <person name="Jurgens J.A."/>
            <person name="Kallen N."/>
            <person name="Kersten P."/>
            <person name="Kohler A."/>
            <person name="Kuees U."/>
            <person name="Kumar T.K.A."/>
            <person name="Kuo A."/>
            <person name="LaButti K."/>
            <person name="Larrondo L.F."/>
            <person name="Lindquist E."/>
            <person name="Ling A."/>
            <person name="Lombard V."/>
            <person name="Lucas S."/>
            <person name="Lundell T."/>
            <person name="Martin R."/>
            <person name="McLaughlin D.J."/>
            <person name="Morgenstern I."/>
            <person name="Morin E."/>
            <person name="Murat C."/>
            <person name="Nagy L.G."/>
            <person name="Nolan M."/>
            <person name="Ohm R.A."/>
            <person name="Patyshakuliyeva A."/>
            <person name="Rokas A."/>
            <person name="Ruiz-Duenas F.J."/>
            <person name="Sabat G."/>
            <person name="Salamov A."/>
            <person name="Samejima M."/>
            <person name="Schmutz J."/>
            <person name="Slot J.C."/>
            <person name="St John F."/>
            <person name="Stenlid J."/>
            <person name="Sun H."/>
            <person name="Sun S."/>
            <person name="Syed K."/>
            <person name="Tsang A."/>
            <person name="Wiebenga A."/>
            <person name="Young D."/>
            <person name="Pisabarro A."/>
            <person name="Eastwood D.C."/>
            <person name="Martin F."/>
            <person name="Cullen D."/>
            <person name="Grigoriev I.V."/>
            <person name="Hibbett D.S."/>
        </authorList>
    </citation>
    <scope>NUCLEOTIDE SEQUENCE [LARGE SCALE GENOMIC DNA]</scope>
    <source>
        <strain evidence="3">RWD-64-598 SS2</strain>
    </source>
</reference>
<dbReference type="EMBL" id="JH711583">
    <property type="protein sequence ID" value="EIW78029.1"/>
    <property type="molecule type" value="Genomic_DNA"/>
</dbReference>
<evidence type="ECO:0000313" key="3">
    <source>
        <dbReference type="Proteomes" id="UP000053558"/>
    </source>
</evidence>
<protein>
    <submittedName>
        <fullName evidence="2">Uncharacterized protein</fullName>
    </submittedName>
</protein>
<keyword evidence="1" id="KW-0812">Transmembrane</keyword>
<feature type="non-terminal residue" evidence="2">
    <location>
        <position position="1"/>
    </location>
</feature>
<dbReference type="Proteomes" id="UP000053558">
    <property type="component" value="Unassembled WGS sequence"/>
</dbReference>
<sequence length="145" mass="16254">FSADISGDVILVFLPLRLLWRTRLQVHLRVLTRTVFAMSILSSAVSIAHTVFLIPTASFASALTVELQVYSAIVQLCVSLIVCNLLVIVTFVYRYLWGSDIEETLSSTQLSVLTTIDLESSISWPETPPPEDICTRSYDNRFEVK</sequence>
<dbReference type="RefSeq" id="XP_007771791.1">
    <property type="nucleotide sequence ID" value="XM_007773601.1"/>
</dbReference>
<evidence type="ECO:0000313" key="2">
    <source>
        <dbReference type="EMBL" id="EIW78029.1"/>
    </source>
</evidence>
<keyword evidence="3" id="KW-1185">Reference proteome</keyword>
<keyword evidence="1" id="KW-1133">Transmembrane helix</keyword>
<name>A0A5M3MFI9_CONPW</name>
<proteinExistence type="predicted"/>
<keyword evidence="1" id="KW-0472">Membrane</keyword>
<dbReference type="GeneID" id="19208187"/>